<keyword evidence="5 6" id="KW-0482">Metalloprotease</keyword>
<dbReference type="AlphaFoldDB" id="A0A7G9RZ35"/>
<evidence type="ECO:0000256" key="2">
    <source>
        <dbReference type="ARBA" id="ARBA00022723"/>
    </source>
</evidence>
<feature type="domain" description="Oligopeptidase F N-terminal" evidence="8">
    <location>
        <begin position="103"/>
        <end position="161"/>
    </location>
</feature>
<evidence type="ECO:0000256" key="6">
    <source>
        <dbReference type="RuleBase" id="RU003435"/>
    </source>
</evidence>
<evidence type="ECO:0000259" key="7">
    <source>
        <dbReference type="Pfam" id="PF01432"/>
    </source>
</evidence>
<evidence type="ECO:0000256" key="4">
    <source>
        <dbReference type="ARBA" id="ARBA00022833"/>
    </source>
</evidence>
<dbReference type="GO" id="GO:0006508">
    <property type="term" value="P:proteolysis"/>
    <property type="evidence" value="ECO:0007669"/>
    <property type="project" value="UniProtKB-KW"/>
</dbReference>
<dbReference type="InterPro" id="IPR042088">
    <property type="entry name" value="OligoPept_F_C"/>
</dbReference>
<organism evidence="9 10">
    <name type="scientific">Erysipelothrix inopinata</name>
    <dbReference type="NCBI Taxonomy" id="225084"/>
    <lineage>
        <taxon>Bacteria</taxon>
        <taxon>Bacillati</taxon>
        <taxon>Bacillota</taxon>
        <taxon>Erysipelotrichia</taxon>
        <taxon>Erysipelotrichales</taxon>
        <taxon>Erysipelotrichaceae</taxon>
        <taxon>Erysipelothrix</taxon>
    </lineage>
</organism>
<name>A0A7G9RZ35_9FIRM</name>
<dbReference type="RefSeq" id="WP_187533981.1">
    <property type="nucleotide sequence ID" value="NZ_CBCSHU010000025.1"/>
</dbReference>
<dbReference type="GO" id="GO:0004222">
    <property type="term" value="F:metalloendopeptidase activity"/>
    <property type="evidence" value="ECO:0007669"/>
    <property type="project" value="InterPro"/>
</dbReference>
<dbReference type="InterPro" id="IPR001333">
    <property type="entry name" value="Peptidase_M32_Taq"/>
</dbReference>
<dbReference type="EMBL" id="CP060715">
    <property type="protein sequence ID" value="QNN60860.1"/>
    <property type="molecule type" value="Genomic_DNA"/>
</dbReference>
<dbReference type="InterPro" id="IPR001567">
    <property type="entry name" value="Pept_M3A_M3B_dom"/>
</dbReference>
<dbReference type="KEGG" id="eio:H9L01_00330"/>
<evidence type="ECO:0000256" key="3">
    <source>
        <dbReference type="ARBA" id="ARBA00022801"/>
    </source>
</evidence>
<feature type="domain" description="Peptidase M3A/M3B catalytic" evidence="7">
    <location>
        <begin position="185"/>
        <end position="566"/>
    </location>
</feature>
<keyword evidence="10" id="KW-1185">Reference proteome</keyword>
<dbReference type="PANTHER" id="PTHR34217:SF1">
    <property type="entry name" value="CARBOXYPEPTIDASE 1"/>
    <property type="match status" value="1"/>
</dbReference>
<gene>
    <name evidence="9" type="ORF">H9L01_00330</name>
</gene>
<evidence type="ECO:0000313" key="10">
    <source>
        <dbReference type="Proteomes" id="UP000515928"/>
    </source>
</evidence>
<dbReference type="InterPro" id="IPR013647">
    <property type="entry name" value="OligopepF_N_dom"/>
</dbReference>
<evidence type="ECO:0000256" key="5">
    <source>
        <dbReference type="ARBA" id="ARBA00023049"/>
    </source>
</evidence>
<dbReference type="Pfam" id="PF01432">
    <property type="entry name" value="Peptidase_M3"/>
    <property type="match status" value="1"/>
</dbReference>
<proteinExistence type="inferred from homology"/>
<dbReference type="Gene3D" id="1.20.140.70">
    <property type="entry name" value="Oligopeptidase f, N-terminal domain"/>
    <property type="match status" value="1"/>
</dbReference>
<dbReference type="GO" id="GO:0004181">
    <property type="term" value="F:metallocarboxypeptidase activity"/>
    <property type="evidence" value="ECO:0007669"/>
    <property type="project" value="InterPro"/>
</dbReference>
<keyword evidence="4 6" id="KW-0862">Zinc</keyword>
<dbReference type="CDD" id="cd09607">
    <property type="entry name" value="M3B_PepF"/>
    <property type="match status" value="1"/>
</dbReference>
<evidence type="ECO:0000256" key="1">
    <source>
        <dbReference type="ARBA" id="ARBA00022670"/>
    </source>
</evidence>
<evidence type="ECO:0000259" key="8">
    <source>
        <dbReference type="Pfam" id="PF08439"/>
    </source>
</evidence>
<dbReference type="GO" id="GO:0046872">
    <property type="term" value="F:metal ion binding"/>
    <property type="evidence" value="ECO:0007669"/>
    <property type="project" value="UniProtKB-UniRule"/>
</dbReference>
<dbReference type="SUPFAM" id="SSF55486">
    <property type="entry name" value="Metalloproteases ('zincins'), catalytic domain"/>
    <property type="match status" value="1"/>
</dbReference>
<keyword evidence="2 6" id="KW-0479">Metal-binding</keyword>
<sequence>MYTWSLDELYKGYDESFDTDVKKVSEIITSLNQQALNLNNKEDLIAFMKLDIEFNNLAQSLVSFVSLNLATNATDTISNQKYSQLMPMFNEATKAYAYFKKFLAENKDNFDEWVLEDDFLKEHEFILREIISNSQYNLNEDVEDVIAKMKLNASSNWSKLQGYLGSMATIEYDGKTHTLSSIRNLAYSHDAKTRKEAYEKELELYTKIEDAIAFALNSIKGEVNTLSALRGYENALEQTLIASRMSKETLDALMGAIESYLPTFRKYLNHKAELLGHTNGLPWYDLFAPFETSNPKEYTVEDSREFILDSFGHFSDDLQEMARKAYDDRWIDFLPREGKRDGAFCSNQPQIKQSRVLANFDGSISDIVTIAHELGHAYHGMMIEDLSILNTNYTMPVAETASTFCENIVFNAALKTASDEEKLVLIENSISDLTQITVDIMSRYKFESEVFERRQTEFLFAADLKEIMLQAQRDTYGEGLDPEFLHPYMWACKGHYYSGGLSYYNFPYAFGGLFALGLYAQFENEGASFVPKYQALLKATTTASCEDVAMMAGIDVTQEAFWKSSLDVVAKRIDDFIALTPIK</sequence>
<comment type="similarity">
    <text evidence="6">Belongs to the peptidase M3 family.</text>
</comment>
<dbReference type="PANTHER" id="PTHR34217">
    <property type="entry name" value="METAL-DEPENDENT CARBOXYPEPTIDASE"/>
    <property type="match status" value="1"/>
</dbReference>
<dbReference type="Gene3D" id="1.10.1370.20">
    <property type="entry name" value="Oligoendopeptidase f, C-terminal domain"/>
    <property type="match status" value="1"/>
</dbReference>
<dbReference type="InterPro" id="IPR034006">
    <property type="entry name" value="M3B_PepF_2"/>
</dbReference>
<dbReference type="Proteomes" id="UP000515928">
    <property type="component" value="Chromosome"/>
</dbReference>
<accession>A0A7G9RZ35</accession>
<dbReference type="Pfam" id="PF08439">
    <property type="entry name" value="Peptidase_M3_N"/>
    <property type="match status" value="1"/>
</dbReference>
<protein>
    <submittedName>
        <fullName evidence="9">M3 family oligoendopeptidase</fullName>
    </submittedName>
</protein>
<keyword evidence="1 6" id="KW-0645">Protease</keyword>
<keyword evidence="3 6" id="KW-0378">Hydrolase</keyword>
<evidence type="ECO:0000313" key="9">
    <source>
        <dbReference type="EMBL" id="QNN60860.1"/>
    </source>
</evidence>
<reference evidence="9 10" key="1">
    <citation type="submission" date="2020-08" db="EMBL/GenBank/DDBJ databases">
        <title>Genome sequence of Erysipelothrix inopinata DSM 15511T.</title>
        <authorList>
            <person name="Hyun D.-W."/>
            <person name="Bae J.-W."/>
        </authorList>
    </citation>
    <scope>NUCLEOTIDE SEQUENCE [LARGE SCALE GENOMIC DNA]</scope>
    <source>
        <strain evidence="9 10">DSM 15511</strain>
    </source>
</reference>
<comment type="cofactor">
    <cofactor evidence="6">
        <name>Zn(2+)</name>
        <dbReference type="ChEBI" id="CHEBI:29105"/>
    </cofactor>
    <text evidence="6">Binds 1 zinc ion.</text>
</comment>